<evidence type="ECO:0000256" key="1">
    <source>
        <dbReference type="SAM" id="Phobius"/>
    </source>
</evidence>
<proteinExistence type="predicted"/>
<feature type="transmembrane region" description="Helical" evidence="1">
    <location>
        <begin position="6"/>
        <end position="24"/>
    </location>
</feature>
<organism evidence="2 3">
    <name type="scientific">Mesorhizobium tianshanense</name>
    <dbReference type="NCBI Taxonomy" id="39844"/>
    <lineage>
        <taxon>Bacteria</taxon>
        <taxon>Pseudomonadati</taxon>
        <taxon>Pseudomonadota</taxon>
        <taxon>Alphaproteobacteria</taxon>
        <taxon>Hyphomicrobiales</taxon>
        <taxon>Phyllobacteriaceae</taxon>
        <taxon>Mesorhizobium</taxon>
    </lineage>
</organism>
<dbReference type="Proteomes" id="UP000317122">
    <property type="component" value="Unassembled WGS sequence"/>
</dbReference>
<dbReference type="AlphaFoldDB" id="A0A562NUH8"/>
<keyword evidence="3" id="KW-1185">Reference proteome</keyword>
<protein>
    <submittedName>
        <fullName evidence="2">Exopolysaccharide production repressor</fullName>
    </submittedName>
</protein>
<evidence type="ECO:0000313" key="2">
    <source>
        <dbReference type="EMBL" id="TWI35336.1"/>
    </source>
</evidence>
<sequence>MNVVQFLVGMLTMSSVVAISTYWATGSIWKALGWTIISLIVLQVAYLLYILWAVYRPGADAAEDDPPETVIWLGHGVDICL</sequence>
<comment type="caution">
    <text evidence="2">The sequence shown here is derived from an EMBL/GenBank/DDBJ whole genome shotgun (WGS) entry which is preliminary data.</text>
</comment>
<dbReference type="EMBL" id="VLKT01000019">
    <property type="protein sequence ID" value="TWI35336.1"/>
    <property type="molecule type" value="Genomic_DNA"/>
</dbReference>
<dbReference type="RefSeq" id="WP_145719093.1">
    <property type="nucleotide sequence ID" value="NZ_BSPF01000094.1"/>
</dbReference>
<evidence type="ECO:0000313" key="3">
    <source>
        <dbReference type="Proteomes" id="UP000317122"/>
    </source>
</evidence>
<reference evidence="2 3" key="1">
    <citation type="journal article" date="2015" name="Stand. Genomic Sci.">
        <title>Genomic Encyclopedia of Bacterial and Archaeal Type Strains, Phase III: the genomes of soil and plant-associated and newly described type strains.</title>
        <authorList>
            <person name="Whitman W.B."/>
            <person name="Woyke T."/>
            <person name="Klenk H.P."/>
            <person name="Zhou Y."/>
            <person name="Lilburn T.G."/>
            <person name="Beck B.J."/>
            <person name="De Vos P."/>
            <person name="Vandamme P."/>
            <person name="Eisen J.A."/>
            <person name="Garrity G."/>
            <person name="Hugenholtz P."/>
            <person name="Kyrpides N.C."/>
        </authorList>
    </citation>
    <scope>NUCLEOTIDE SEQUENCE [LARGE SCALE GENOMIC DNA]</scope>
    <source>
        <strain evidence="2 3">CGMCC 1.2546</strain>
    </source>
</reference>
<gene>
    <name evidence="2" type="ORF">IQ26_03316</name>
</gene>
<keyword evidence="1" id="KW-1133">Transmembrane helix</keyword>
<name>A0A562NUH8_9HYPH</name>
<keyword evidence="1" id="KW-0812">Transmembrane</keyword>
<feature type="transmembrane region" description="Helical" evidence="1">
    <location>
        <begin position="31"/>
        <end position="55"/>
    </location>
</feature>
<keyword evidence="1" id="KW-0472">Membrane</keyword>
<accession>A0A562NUH8</accession>
<dbReference type="OrthoDB" id="9802759at2"/>